<dbReference type="OrthoDB" id="2238225at2759"/>
<dbReference type="Proteomes" id="UP000646827">
    <property type="component" value="Unassembled WGS sequence"/>
</dbReference>
<evidence type="ECO:0000313" key="2">
    <source>
        <dbReference type="Proteomes" id="UP000646827"/>
    </source>
</evidence>
<comment type="caution">
    <text evidence="1">The sequence shown here is derived from an EMBL/GenBank/DDBJ whole genome shotgun (WGS) entry which is preliminary data.</text>
</comment>
<name>A0A8H7VG10_9FUNG</name>
<accession>A0A8H7VG10</accession>
<gene>
    <name evidence="1" type="ORF">INT45_008184</name>
</gene>
<organism evidence="1 2">
    <name type="scientific">Circinella minor</name>
    <dbReference type="NCBI Taxonomy" id="1195481"/>
    <lineage>
        <taxon>Eukaryota</taxon>
        <taxon>Fungi</taxon>
        <taxon>Fungi incertae sedis</taxon>
        <taxon>Mucoromycota</taxon>
        <taxon>Mucoromycotina</taxon>
        <taxon>Mucoromycetes</taxon>
        <taxon>Mucorales</taxon>
        <taxon>Lichtheimiaceae</taxon>
        <taxon>Circinella</taxon>
    </lineage>
</organism>
<dbReference type="EMBL" id="JAEPRB010000292">
    <property type="protein sequence ID" value="KAG2217522.1"/>
    <property type="molecule type" value="Genomic_DNA"/>
</dbReference>
<keyword evidence="2" id="KW-1185">Reference proteome</keyword>
<protein>
    <submittedName>
        <fullName evidence="1">Uncharacterized protein</fullName>
    </submittedName>
</protein>
<reference evidence="1 2" key="1">
    <citation type="submission" date="2020-12" db="EMBL/GenBank/DDBJ databases">
        <title>Metabolic potential, ecology and presence of endohyphal bacteria is reflected in genomic diversity of Mucoromycotina.</title>
        <authorList>
            <person name="Muszewska A."/>
            <person name="Okrasinska A."/>
            <person name="Steczkiewicz K."/>
            <person name="Drgas O."/>
            <person name="Orlowska M."/>
            <person name="Perlinska-Lenart U."/>
            <person name="Aleksandrzak-Piekarczyk T."/>
            <person name="Szatraj K."/>
            <person name="Zielenkiewicz U."/>
            <person name="Pilsyk S."/>
            <person name="Malc E."/>
            <person name="Mieczkowski P."/>
            <person name="Kruszewska J.S."/>
            <person name="Biernat P."/>
            <person name="Pawlowska J."/>
        </authorList>
    </citation>
    <scope>NUCLEOTIDE SEQUENCE [LARGE SCALE GENOMIC DNA]</scope>
    <source>
        <strain evidence="1 2">CBS 142.35</strain>
    </source>
</reference>
<sequence>MSKALLEFGLTTYDQPHRVWPLPYELTFLIYEKLFTFHDRVEFMKTCRYFWVSCLARVPRNLAVTFSSGEIRTFSLKHRPSCSLYLGFEIVGSIIISYQDLARPISNIELIRFLKQFRQINDITFSYGAVLQQNVAGLQKFLLKRNSDTKITFENLHYSTDNNDEQPRFITSTGTDDISLSRPLKRTYHDAYASPPPLREEYKKQKLDLIELGLLTPRNHPVHTLIKLPRALDYLFSADTAYNIMVDTFDSSPLLERNGKNNHHKVACELVTQYAKRFVEMVILGNLSWICVTQFEVYWTNLKHVDDCALRRLINNDSGPKVVVVECRDFSNPYYQLVVRCDELELLATGGYYGSKGDRRRRAFLGSSLPLDMATQLMNDSGYIVTVPSGGADSVQSVRMLRDYGKKNASNPWSFESLQFAKGGFRASHALEYDQLPSRQNAKNATTADLTSLLLRITCSRVYTIRDQQNAIELLLKTKEGQIAIKKVKGAGHTIKSIYATMHSRSTTSKNMLTICSIFKSFEQELKNKEEVEITFIVISAKNDMINLYNNCLARYLKEENVKTLERFKG</sequence>
<proteinExistence type="predicted"/>
<evidence type="ECO:0000313" key="1">
    <source>
        <dbReference type="EMBL" id="KAG2217522.1"/>
    </source>
</evidence>
<dbReference type="AlphaFoldDB" id="A0A8H7VG10"/>